<evidence type="ECO:0000256" key="4">
    <source>
        <dbReference type="ARBA" id="ARBA00022692"/>
    </source>
</evidence>
<feature type="transmembrane region" description="Helical" evidence="7">
    <location>
        <begin position="300"/>
        <end position="320"/>
    </location>
</feature>
<name>A0ABW2LE59_9BACT</name>
<dbReference type="EMBL" id="JBHTBS010000021">
    <property type="protein sequence ID" value="MFC7339598.1"/>
    <property type="molecule type" value="Genomic_DNA"/>
</dbReference>
<dbReference type="RefSeq" id="WP_379716729.1">
    <property type="nucleotide sequence ID" value="NZ_JBHTBS010000021.1"/>
</dbReference>
<keyword evidence="6 7" id="KW-0472">Membrane</keyword>
<proteinExistence type="inferred from homology"/>
<sequence length="329" mass="34982">MAGLSAKQKYLFYVELEKLVEAGFGIREAAGVLLESRPSGGERKLLEDLLAGLGEGRSIAESFQGKELTQMERCIIAAGEKGGKLGPAFKHLADYFELVAGARRDALKAMIYPLVLLHLGLLLAAIPSDVMSGGIGAAGVLKSLVISLLVTYALIFGVAMLVMGLLRMAPNNAAVDRMINAVPMIGGARKKLAMARFTKVYHAGLLAGLSMGETATMAGDASASGAIREAAKRLKSTAKEGNALGPVFLAEKAFPRAFAKSYATAEESGMLDKDLLRWAKLFEDEAASRVRTLSVVLPKLGYALIVAFVVWKLVSFYSGYYGSLEELGI</sequence>
<evidence type="ECO:0000256" key="2">
    <source>
        <dbReference type="ARBA" id="ARBA00005745"/>
    </source>
</evidence>
<accession>A0ABW2LE59</accession>
<protein>
    <submittedName>
        <fullName evidence="9">Type II secretion system F family protein</fullName>
    </submittedName>
</protein>
<dbReference type="InterPro" id="IPR042094">
    <property type="entry name" value="T2SS_GspF_sf"/>
</dbReference>
<organism evidence="9 10">
    <name type="scientific">Haloferula chungangensis</name>
    <dbReference type="NCBI Taxonomy" id="1048331"/>
    <lineage>
        <taxon>Bacteria</taxon>
        <taxon>Pseudomonadati</taxon>
        <taxon>Verrucomicrobiota</taxon>
        <taxon>Verrucomicrobiia</taxon>
        <taxon>Verrucomicrobiales</taxon>
        <taxon>Verrucomicrobiaceae</taxon>
        <taxon>Haloferula</taxon>
    </lineage>
</organism>
<dbReference type="PANTHER" id="PTHR30012:SF0">
    <property type="entry name" value="TYPE II SECRETION SYSTEM PROTEIN F-RELATED"/>
    <property type="match status" value="1"/>
</dbReference>
<evidence type="ECO:0000256" key="3">
    <source>
        <dbReference type="ARBA" id="ARBA00022475"/>
    </source>
</evidence>
<keyword evidence="3" id="KW-1003">Cell membrane</keyword>
<dbReference type="PANTHER" id="PTHR30012">
    <property type="entry name" value="GENERAL SECRETION PATHWAY PROTEIN"/>
    <property type="match status" value="1"/>
</dbReference>
<evidence type="ECO:0000256" key="1">
    <source>
        <dbReference type="ARBA" id="ARBA00004651"/>
    </source>
</evidence>
<dbReference type="InterPro" id="IPR003004">
    <property type="entry name" value="GspF/PilC"/>
</dbReference>
<evidence type="ECO:0000259" key="8">
    <source>
        <dbReference type="Pfam" id="PF00482"/>
    </source>
</evidence>
<feature type="transmembrane region" description="Helical" evidence="7">
    <location>
        <begin position="146"/>
        <end position="169"/>
    </location>
</feature>
<comment type="subcellular location">
    <subcellularLocation>
        <location evidence="1">Cell membrane</location>
        <topology evidence="1">Multi-pass membrane protein</topology>
    </subcellularLocation>
</comment>
<feature type="domain" description="Type II secretion system protein GspF" evidence="8">
    <location>
        <begin position="19"/>
        <end position="125"/>
    </location>
</feature>
<evidence type="ECO:0000256" key="5">
    <source>
        <dbReference type="ARBA" id="ARBA00022989"/>
    </source>
</evidence>
<reference evidence="10" key="1">
    <citation type="journal article" date="2019" name="Int. J. Syst. Evol. Microbiol.">
        <title>The Global Catalogue of Microorganisms (GCM) 10K type strain sequencing project: providing services to taxonomists for standard genome sequencing and annotation.</title>
        <authorList>
            <consortium name="The Broad Institute Genomics Platform"/>
            <consortium name="The Broad Institute Genome Sequencing Center for Infectious Disease"/>
            <person name="Wu L."/>
            <person name="Ma J."/>
        </authorList>
    </citation>
    <scope>NUCLEOTIDE SEQUENCE [LARGE SCALE GENOMIC DNA]</scope>
    <source>
        <strain evidence="10">CGMCC 4.1467</strain>
    </source>
</reference>
<keyword evidence="5 7" id="KW-1133">Transmembrane helix</keyword>
<evidence type="ECO:0000256" key="6">
    <source>
        <dbReference type="ARBA" id="ARBA00023136"/>
    </source>
</evidence>
<dbReference type="InterPro" id="IPR018076">
    <property type="entry name" value="T2SS_GspF_dom"/>
</dbReference>
<keyword evidence="4 7" id="KW-0812">Transmembrane</keyword>
<dbReference type="Proteomes" id="UP001596472">
    <property type="component" value="Unassembled WGS sequence"/>
</dbReference>
<evidence type="ECO:0000313" key="9">
    <source>
        <dbReference type="EMBL" id="MFC7339598.1"/>
    </source>
</evidence>
<feature type="domain" description="Type II secretion system protein GspF" evidence="8">
    <location>
        <begin position="205"/>
        <end position="317"/>
    </location>
</feature>
<evidence type="ECO:0000313" key="10">
    <source>
        <dbReference type="Proteomes" id="UP001596472"/>
    </source>
</evidence>
<feature type="transmembrane region" description="Helical" evidence="7">
    <location>
        <begin position="109"/>
        <end position="126"/>
    </location>
</feature>
<gene>
    <name evidence="9" type="ORF">ACFQY0_20580</name>
</gene>
<dbReference type="Pfam" id="PF00482">
    <property type="entry name" value="T2SSF"/>
    <property type="match status" value="2"/>
</dbReference>
<comment type="caution">
    <text evidence="9">The sequence shown here is derived from an EMBL/GenBank/DDBJ whole genome shotgun (WGS) entry which is preliminary data.</text>
</comment>
<dbReference type="Gene3D" id="1.20.81.30">
    <property type="entry name" value="Type II secretion system (T2SS), domain F"/>
    <property type="match status" value="2"/>
</dbReference>
<evidence type="ECO:0000256" key="7">
    <source>
        <dbReference type="SAM" id="Phobius"/>
    </source>
</evidence>
<keyword evidence="10" id="KW-1185">Reference proteome</keyword>
<comment type="similarity">
    <text evidence="2">Belongs to the GSP F family.</text>
</comment>